<gene>
    <name evidence="3" type="ORF">RT717_12250</name>
</gene>
<dbReference type="Pfam" id="PF00462">
    <property type="entry name" value="Glutaredoxin"/>
    <property type="match status" value="1"/>
</dbReference>
<dbReference type="Gene3D" id="3.40.30.10">
    <property type="entry name" value="Glutaredoxin"/>
    <property type="match status" value="1"/>
</dbReference>
<dbReference type="CDD" id="cd02976">
    <property type="entry name" value="NrdH"/>
    <property type="match status" value="1"/>
</dbReference>
<reference evidence="3 4" key="1">
    <citation type="journal article" date="2023" name="Microbiol. Resour. Announc.">
        <title>Complete Genome Sequence of Imperialibacter roseus strain P4T.</title>
        <authorList>
            <person name="Tizabi D.R."/>
            <person name="Bachvaroff T."/>
            <person name="Hill R.T."/>
        </authorList>
    </citation>
    <scope>NUCLEOTIDE SEQUENCE [LARGE SCALE GENOMIC DNA]</scope>
    <source>
        <strain evidence="3 4">P4T</strain>
    </source>
</reference>
<keyword evidence="4" id="KW-1185">Reference proteome</keyword>
<dbReference type="InterPro" id="IPR002109">
    <property type="entry name" value="Glutaredoxin"/>
</dbReference>
<dbReference type="SUPFAM" id="SSF52833">
    <property type="entry name" value="Thioredoxin-like"/>
    <property type="match status" value="1"/>
</dbReference>
<dbReference type="Proteomes" id="UP001302349">
    <property type="component" value="Chromosome"/>
</dbReference>
<dbReference type="PROSITE" id="PS51354">
    <property type="entry name" value="GLUTAREDOXIN_2"/>
    <property type="match status" value="1"/>
</dbReference>
<accession>A0ABZ0J0F7</accession>
<evidence type="ECO:0000313" key="3">
    <source>
        <dbReference type="EMBL" id="WOK09411.1"/>
    </source>
</evidence>
<evidence type="ECO:0000256" key="1">
    <source>
        <dbReference type="SAM" id="SignalP"/>
    </source>
</evidence>
<organism evidence="3 4">
    <name type="scientific">Imperialibacter roseus</name>
    <dbReference type="NCBI Taxonomy" id="1324217"/>
    <lineage>
        <taxon>Bacteria</taxon>
        <taxon>Pseudomonadati</taxon>
        <taxon>Bacteroidota</taxon>
        <taxon>Cytophagia</taxon>
        <taxon>Cytophagales</taxon>
        <taxon>Flammeovirgaceae</taxon>
        <taxon>Imperialibacter</taxon>
    </lineage>
</organism>
<dbReference type="PROSITE" id="PS51257">
    <property type="entry name" value="PROKAR_LIPOPROTEIN"/>
    <property type="match status" value="1"/>
</dbReference>
<dbReference type="EMBL" id="CP136051">
    <property type="protein sequence ID" value="WOK09411.1"/>
    <property type="molecule type" value="Genomic_DNA"/>
</dbReference>
<feature type="signal peptide" evidence="1">
    <location>
        <begin position="1"/>
        <end position="25"/>
    </location>
</feature>
<name>A0ABZ0J0F7_9BACT</name>
<sequence length="120" mass="13443">MKNNITAISILSVFVLLLSCGPVTKDTSENKAAESANQKQMIVYGVNTCDHCINFRKKMDSLNIKYTFYDVDADQDKADEMLRKLEAARFMGNISLPVVDIEGRVLVSPELPQVLAFVKR</sequence>
<proteinExistence type="predicted"/>
<keyword evidence="1" id="KW-0732">Signal</keyword>
<evidence type="ECO:0000259" key="2">
    <source>
        <dbReference type="Pfam" id="PF00462"/>
    </source>
</evidence>
<protein>
    <submittedName>
        <fullName evidence="3">Glutaredoxin family protein</fullName>
    </submittedName>
</protein>
<dbReference type="InterPro" id="IPR036249">
    <property type="entry name" value="Thioredoxin-like_sf"/>
</dbReference>
<feature type="domain" description="Glutaredoxin" evidence="2">
    <location>
        <begin position="42"/>
        <end position="105"/>
    </location>
</feature>
<evidence type="ECO:0000313" key="4">
    <source>
        <dbReference type="Proteomes" id="UP001302349"/>
    </source>
</evidence>
<dbReference type="RefSeq" id="WP_317492030.1">
    <property type="nucleotide sequence ID" value="NZ_CP136051.1"/>
</dbReference>
<feature type="chain" id="PRO_5046960013" evidence="1">
    <location>
        <begin position="26"/>
        <end position="120"/>
    </location>
</feature>